<dbReference type="HAMAP" id="MF_00911">
    <property type="entry name" value="FtsQ_subfam"/>
    <property type="match status" value="1"/>
</dbReference>
<evidence type="ECO:0000256" key="5">
    <source>
        <dbReference type="ARBA" id="ARBA00022692"/>
    </source>
</evidence>
<dbReference type="Gene3D" id="3.40.50.11690">
    <property type="entry name" value="Cell division protein FtsQ/DivIB"/>
    <property type="match status" value="1"/>
</dbReference>
<dbReference type="EMBL" id="JAUOZU010000005">
    <property type="protein sequence ID" value="MDO6963506.1"/>
    <property type="molecule type" value="Genomic_DNA"/>
</dbReference>
<dbReference type="Proteomes" id="UP001174932">
    <property type="component" value="Unassembled WGS sequence"/>
</dbReference>
<evidence type="ECO:0000256" key="6">
    <source>
        <dbReference type="ARBA" id="ARBA00022989"/>
    </source>
</evidence>
<evidence type="ECO:0000256" key="7">
    <source>
        <dbReference type="ARBA" id="ARBA00023136"/>
    </source>
</evidence>
<evidence type="ECO:0000256" key="9">
    <source>
        <dbReference type="HAMAP-Rule" id="MF_00911"/>
    </source>
</evidence>
<dbReference type="InterPro" id="IPR013685">
    <property type="entry name" value="POTRA_FtsQ_type"/>
</dbReference>
<evidence type="ECO:0000259" key="10">
    <source>
        <dbReference type="PROSITE" id="PS51779"/>
    </source>
</evidence>
<feature type="domain" description="POTRA" evidence="10">
    <location>
        <begin position="88"/>
        <end position="156"/>
    </location>
</feature>
<dbReference type="InterPro" id="IPR045335">
    <property type="entry name" value="FtsQ_C_sf"/>
</dbReference>
<reference evidence="11" key="1">
    <citation type="journal article" date="2015" name="Int. J. Syst. Evol. Microbiol.">
        <title>Rhizobium alvei sp. nov., isolated from a freshwater river.</title>
        <authorList>
            <person name="Sheu S.Y."/>
            <person name="Huang H.W."/>
            <person name="Young C.C."/>
            <person name="Chen W.M."/>
        </authorList>
    </citation>
    <scope>NUCLEOTIDE SEQUENCE</scope>
    <source>
        <strain evidence="11">TNR-22</strain>
    </source>
</reference>
<accession>A0ABT8YIP3</accession>
<keyword evidence="5 9" id="KW-0812">Transmembrane</keyword>
<evidence type="ECO:0000256" key="8">
    <source>
        <dbReference type="ARBA" id="ARBA00023306"/>
    </source>
</evidence>
<dbReference type="PANTHER" id="PTHR35851:SF1">
    <property type="entry name" value="CELL DIVISION PROTEIN FTSQ"/>
    <property type="match status" value="1"/>
</dbReference>
<evidence type="ECO:0000256" key="1">
    <source>
        <dbReference type="ARBA" id="ARBA00004370"/>
    </source>
</evidence>
<evidence type="ECO:0000313" key="12">
    <source>
        <dbReference type="Proteomes" id="UP001174932"/>
    </source>
</evidence>
<dbReference type="Pfam" id="PF03799">
    <property type="entry name" value="FtsQ_DivIB_C"/>
    <property type="match status" value="1"/>
</dbReference>
<gene>
    <name evidence="9" type="primary">ftsQ</name>
    <name evidence="11" type="ORF">Q4481_06030</name>
</gene>
<dbReference type="Pfam" id="PF08478">
    <property type="entry name" value="POTRA_1"/>
    <property type="match status" value="1"/>
</dbReference>
<proteinExistence type="inferred from homology"/>
<sequence>MLALKRSNKDERYSLDDAAGSGGGLVLPKPLRRVVRFLGSLGSGRVDIPRHLGTVSVLAFYAATGLYAFALNGDTSTVSQSVTSAAGFAINNVKVSGNNETSEIDILERLGLDGTTSLMALDVAATRTSLRGLPWVQDAEVRKVYPDTVEIKLTERKAFGIWQHGEELSLIEQDGSVIAPLRDNKFASLPLFVGRDAKTGAADVVADFDRWPAVKSRVKAYMRVAGRRWDLLLDNGVMVKLPEHGVDRAMEMLASLEGDHQLLERDIAAVDFRLNDRTTIQLTPEAAARRKQAVEARAKAFKKAGIEL</sequence>
<evidence type="ECO:0000313" key="11">
    <source>
        <dbReference type="EMBL" id="MDO6963506.1"/>
    </source>
</evidence>
<keyword evidence="12" id="KW-1185">Reference proteome</keyword>
<keyword evidence="6 9" id="KW-1133">Transmembrane helix</keyword>
<reference evidence="11" key="2">
    <citation type="submission" date="2023-07" db="EMBL/GenBank/DDBJ databases">
        <authorList>
            <person name="Shen H."/>
        </authorList>
    </citation>
    <scope>NUCLEOTIDE SEQUENCE</scope>
    <source>
        <strain evidence="11">TNR-22</strain>
    </source>
</reference>
<keyword evidence="7 9" id="KW-0472">Membrane</keyword>
<evidence type="ECO:0000256" key="4">
    <source>
        <dbReference type="ARBA" id="ARBA00022618"/>
    </source>
</evidence>
<keyword evidence="3 9" id="KW-0997">Cell inner membrane</keyword>
<dbReference type="Gene3D" id="3.10.20.310">
    <property type="entry name" value="membrane protein fhac"/>
    <property type="match status" value="1"/>
</dbReference>
<dbReference type="PANTHER" id="PTHR35851">
    <property type="entry name" value="CELL DIVISION PROTEIN FTSQ"/>
    <property type="match status" value="1"/>
</dbReference>
<dbReference type="InterPro" id="IPR034746">
    <property type="entry name" value="POTRA"/>
</dbReference>
<comment type="caution">
    <text evidence="11">The sequence shown here is derived from an EMBL/GenBank/DDBJ whole genome shotgun (WGS) entry which is preliminary data.</text>
</comment>
<comment type="function">
    <text evidence="9">Essential cell division protein.</text>
</comment>
<keyword evidence="2 9" id="KW-1003">Cell membrane</keyword>
<name>A0ABT8YIP3_9HYPH</name>
<protein>
    <recommendedName>
        <fullName evidence="9">Cell division protein FtsQ</fullName>
    </recommendedName>
</protein>
<keyword evidence="4 9" id="KW-0132">Cell division</keyword>
<comment type="subcellular location">
    <subcellularLocation>
        <location evidence="9">Cell inner membrane</location>
        <topology evidence="9">Single-pass type II membrane protein</topology>
    </subcellularLocation>
    <subcellularLocation>
        <location evidence="1">Membrane</location>
    </subcellularLocation>
    <text evidence="9">Localizes to the division septum.</text>
</comment>
<keyword evidence="8 9" id="KW-0131">Cell cycle</keyword>
<comment type="similarity">
    <text evidence="9">Belongs to the FtsQ/DivIB family. FtsQ subfamily.</text>
</comment>
<dbReference type="InterPro" id="IPR005548">
    <property type="entry name" value="Cell_div_FtsQ/DivIB_C"/>
</dbReference>
<dbReference type="GO" id="GO:0051301">
    <property type="term" value="P:cell division"/>
    <property type="evidence" value="ECO:0007669"/>
    <property type="project" value="UniProtKB-KW"/>
</dbReference>
<evidence type="ECO:0000256" key="2">
    <source>
        <dbReference type="ARBA" id="ARBA00022475"/>
    </source>
</evidence>
<dbReference type="PROSITE" id="PS51779">
    <property type="entry name" value="POTRA"/>
    <property type="match status" value="1"/>
</dbReference>
<organism evidence="11 12">
    <name type="scientific">Rhizobium alvei</name>
    <dbReference type="NCBI Taxonomy" id="1132659"/>
    <lineage>
        <taxon>Bacteria</taxon>
        <taxon>Pseudomonadati</taxon>
        <taxon>Pseudomonadota</taxon>
        <taxon>Alphaproteobacteria</taxon>
        <taxon>Hyphomicrobiales</taxon>
        <taxon>Rhizobiaceae</taxon>
        <taxon>Rhizobium/Agrobacterium group</taxon>
        <taxon>Rhizobium</taxon>
    </lineage>
</organism>
<evidence type="ECO:0000256" key="3">
    <source>
        <dbReference type="ARBA" id="ARBA00022519"/>
    </source>
</evidence>
<dbReference type="InterPro" id="IPR026579">
    <property type="entry name" value="FtsQ"/>
</dbReference>